<feature type="transmembrane region" description="Helical" evidence="1">
    <location>
        <begin position="6"/>
        <end position="24"/>
    </location>
</feature>
<accession>A0AAW4VTC1</accession>
<dbReference type="AlphaFoldDB" id="A0AAW4VTC1"/>
<sequence>MTKEQIAAIAVVLLLGAVFFVRLYRRQQEPPKEPPVPKPLPKTGKMRCPMCGAEAKVMGKQWECPWCGDCGWIK</sequence>
<evidence type="ECO:0000256" key="1">
    <source>
        <dbReference type="SAM" id="Phobius"/>
    </source>
</evidence>
<keyword evidence="1" id="KW-0812">Transmembrane</keyword>
<name>A0AAW4VTC1_9FIRM</name>
<comment type="caution">
    <text evidence="2">The sequence shown here is derived from an EMBL/GenBank/DDBJ whole genome shotgun (WGS) entry which is preliminary data.</text>
</comment>
<proteinExistence type="predicted"/>
<evidence type="ECO:0000313" key="2">
    <source>
        <dbReference type="EMBL" id="MCC2176154.1"/>
    </source>
</evidence>
<keyword evidence="1" id="KW-0472">Membrane</keyword>
<dbReference type="Proteomes" id="UP001298753">
    <property type="component" value="Unassembled WGS sequence"/>
</dbReference>
<organism evidence="2 3">
    <name type="scientific">Agathobaculum butyriciproducens</name>
    <dbReference type="NCBI Taxonomy" id="1628085"/>
    <lineage>
        <taxon>Bacteria</taxon>
        <taxon>Bacillati</taxon>
        <taxon>Bacillota</taxon>
        <taxon>Clostridia</taxon>
        <taxon>Eubacteriales</taxon>
        <taxon>Butyricicoccaceae</taxon>
        <taxon>Agathobaculum</taxon>
    </lineage>
</organism>
<keyword evidence="1" id="KW-1133">Transmembrane helix</keyword>
<dbReference type="GeneID" id="98660988"/>
<gene>
    <name evidence="2" type="ORF">LKD22_03240</name>
</gene>
<reference evidence="2 3" key="1">
    <citation type="submission" date="2021-10" db="EMBL/GenBank/DDBJ databases">
        <title>Anaerobic single-cell dispensing facilitates the cultivation of human gut bacteria.</title>
        <authorList>
            <person name="Afrizal A."/>
        </authorList>
    </citation>
    <scope>NUCLEOTIDE SEQUENCE [LARGE SCALE GENOMIC DNA]</scope>
    <source>
        <strain evidence="2 3">CLA-AA-H270</strain>
    </source>
</reference>
<keyword evidence="3" id="KW-1185">Reference proteome</keyword>
<evidence type="ECO:0000313" key="3">
    <source>
        <dbReference type="Proteomes" id="UP001298753"/>
    </source>
</evidence>
<dbReference type="EMBL" id="JAJEPX010000005">
    <property type="protein sequence ID" value="MCC2176154.1"/>
    <property type="molecule type" value="Genomic_DNA"/>
</dbReference>
<dbReference type="RefSeq" id="WP_227600216.1">
    <property type="nucleotide sequence ID" value="NZ_JAJEPX010000005.1"/>
</dbReference>
<protein>
    <submittedName>
        <fullName evidence="2">Uncharacterized protein</fullName>
    </submittedName>
</protein>